<comment type="caution">
    <text evidence="1">The sequence shown here is derived from an EMBL/GenBank/DDBJ whole genome shotgun (WGS) entry which is preliminary data.</text>
</comment>
<gene>
    <name evidence="1" type="ORF">EII40_06955</name>
</gene>
<protein>
    <recommendedName>
        <fullName evidence="3">Sulfatase-modifying factor enzyme domain-containing protein</fullName>
    </recommendedName>
</protein>
<dbReference type="SUPFAM" id="SSF56436">
    <property type="entry name" value="C-type lectin-like"/>
    <property type="match status" value="1"/>
</dbReference>
<name>A0A3P1XPM1_TANFO</name>
<dbReference type="InterPro" id="IPR042095">
    <property type="entry name" value="SUMF_sf"/>
</dbReference>
<dbReference type="OrthoDB" id="4050476at2"/>
<organism evidence="1 2">
    <name type="scientific">Tannerella forsythia</name>
    <name type="common">Bacteroides forsythus</name>
    <dbReference type="NCBI Taxonomy" id="28112"/>
    <lineage>
        <taxon>Bacteria</taxon>
        <taxon>Pseudomonadati</taxon>
        <taxon>Bacteroidota</taxon>
        <taxon>Bacteroidia</taxon>
        <taxon>Bacteroidales</taxon>
        <taxon>Tannerellaceae</taxon>
        <taxon>Tannerella</taxon>
    </lineage>
</organism>
<proteinExistence type="predicted"/>
<reference evidence="1 2" key="1">
    <citation type="submission" date="2018-11" db="EMBL/GenBank/DDBJ databases">
        <title>Genomes From Bacteria Associated with the Canine Oral Cavity: a Test Case for Automated Genome-Based Taxonomic Assignment.</title>
        <authorList>
            <person name="Coil D.A."/>
            <person name="Jospin G."/>
            <person name="Darling A.E."/>
            <person name="Wallis C."/>
            <person name="Davis I.J."/>
            <person name="Harris S."/>
            <person name="Eisen J.A."/>
            <person name="Holcombe L.J."/>
            <person name="O'Flynn C."/>
        </authorList>
    </citation>
    <scope>NUCLEOTIDE SEQUENCE [LARGE SCALE GENOMIC DNA]</scope>
    <source>
        <strain evidence="1 2">OH2617_COT-023</strain>
    </source>
</reference>
<dbReference type="EMBL" id="RQYS01000026">
    <property type="protein sequence ID" value="RRD60752.1"/>
    <property type="molecule type" value="Genomic_DNA"/>
</dbReference>
<evidence type="ECO:0000313" key="2">
    <source>
        <dbReference type="Proteomes" id="UP000278609"/>
    </source>
</evidence>
<dbReference type="InterPro" id="IPR016187">
    <property type="entry name" value="CTDL_fold"/>
</dbReference>
<accession>A0A3P1XPM1</accession>
<dbReference type="AlphaFoldDB" id="A0A3P1XPM1"/>
<evidence type="ECO:0000313" key="1">
    <source>
        <dbReference type="EMBL" id="RRD60752.1"/>
    </source>
</evidence>
<dbReference type="Gene3D" id="3.90.1580.10">
    <property type="entry name" value="paralog of FGE (formylglycine-generating enzyme)"/>
    <property type="match status" value="1"/>
</dbReference>
<sequence length="373" mass="43960">MNMSKLYNPEYDSLDNREKQEILEQLGREYNLKLLKFENFAAFGKATYTAVYLSEDNSEFVFVPGEKVRLGLDLSNKKVEELFNEENLISMAYTFMEYDIDEDDEDTDENEDDEEEYPSIKMEDILQNEKLLQNVKDYLLEIFSSEEECTIHPLFVERYYRETCWKDVSDEELRSNSEWQNNIKEFESARSYNVEIHKTIHFIKENDTWHAKKYENTTFKSLLKQVEKKGYSLPTKREWEYFAGKGCRTIFPWGNNIDYNMSLKHFEIEGNKGEYTLEKPNFFGLVIADDPYQREIVFDNGVFAYKGGDGGCNICGGLGEVFGYFPTSPYYESDSEDMEENINGGFDFYRRVIRLNERSLLSSIKRIIGLNKK</sequence>
<dbReference type="Proteomes" id="UP000278609">
    <property type="component" value="Unassembled WGS sequence"/>
</dbReference>
<evidence type="ECO:0008006" key="3">
    <source>
        <dbReference type="Google" id="ProtNLM"/>
    </source>
</evidence>